<dbReference type="PROSITE" id="PS50041">
    <property type="entry name" value="C_TYPE_LECTIN_2"/>
    <property type="match status" value="1"/>
</dbReference>
<dbReference type="AlphaFoldDB" id="A0A811UTV3"/>
<reference evidence="3" key="1">
    <citation type="submission" date="2020-11" db="EMBL/GenBank/DDBJ databases">
        <authorList>
            <person name="Whitehead M."/>
        </authorList>
    </citation>
    <scope>NUCLEOTIDE SEQUENCE</scope>
    <source>
        <strain evidence="3">EGII</strain>
    </source>
</reference>
<accession>A0A811UTV3</accession>
<dbReference type="InterPro" id="IPR018378">
    <property type="entry name" value="C-type_lectin_CS"/>
</dbReference>
<dbReference type="SUPFAM" id="SSF56436">
    <property type="entry name" value="C-type lectin-like"/>
    <property type="match status" value="1"/>
</dbReference>
<dbReference type="InterPro" id="IPR051004">
    <property type="entry name" value="DC-SIGN_domain-containing"/>
</dbReference>
<evidence type="ECO:0000313" key="3">
    <source>
        <dbReference type="EMBL" id="CAD7000443.1"/>
    </source>
</evidence>
<evidence type="ECO:0000259" key="2">
    <source>
        <dbReference type="PROSITE" id="PS50041"/>
    </source>
</evidence>
<organism evidence="3 4">
    <name type="scientific">Ceratitis capitata</name>
    <name type="common">Mediterranean fruit fly</name>
    <name type="synonym">Tephritis capitata</name>
    <dbReference type="NCBI Taxonomy" id="7213"/>
    <lineage>
        <taxon>Eukaryota</taxon>
        <taxon>Metazoa</taxon>
        <taxon>Ecdysozoa</taxon>
        <taxon>Arthropoda</taxon>
        <taxon>Hexapoda</taxon>
        <taxon>Insecta</taxon>
        <taxon>Pterygota</taxon>
        <taxon>Neoptera</taxon>
        <taxon>Endopterygota</taxon>
        <taxon>Diptera</taxon>
        <taxon>Brachycera</taxon>
        <taxon>Muscomorpha</taxon>
        <taxon>Tephritoidea</taxon>
        <taxon>Tephritidae</taxon>
        <taxon>Ceratitis</taxon>
        <taxon>Ceratitis</taxon>
    </lineage>
</organism>
<feature type="domain" description="C-type lectin" evidence="2">
    <location>
        <begin position="74"/>
        <end position="193"/>
    </location>
</feature>
<dbReference type="InterPro" id="IPR001304">
    <property type="entry name" value="C-type_lectin-like"/>
</dbReference>
<dbReference type="InterPro" id="IPR016187">
    <property type="entry name" value="CTDL_fold"/>
</dbReference>
<keyword evidence="4" id="KW-1185">Reference proteome</keyword>
<dbReference type="PANTHER" id="PTHR22802:SF456">
    <property type="entry name" value="FI01427P"/>
    <property type="match status" value="1"/>
</dbReference>
<dbReference type="PROSITE" id="PS00615">
    <property type="entry name" value="C_TYPE_LECTIN_1"/>
    <property type="match status" value="1"/>
</dbReference>
<name>A0A811UTV3_CERCA</name>
<evidence type="ECO:0000313" key="4">
    <source>
        <dbReference type="Proteomes" id="UP000606786"/>
    </source>
</evidence>
<keyword evidence="1" id="KW-1015">Disulfide bond</keyword>
<dbReference type="PANTHER" id="PTHR22802">
    <property type="entry name" value="C-TYPE LECTIN SUPERFAMILY MEMBER"/>
    <property type="match status" value="1"/>
</dbReference>
<dbReference type="Gene3D" id="3.10.100.10">
    <property type="entry name" value="Mannose-Binding Protein A, subunit A"/>
    <property type="match status" value="1"/>
</dbReference>
<dbReference type="SMART" id="SM00034">
    <property type="entry name" value="CLECT"/>
    <property type="match status" value="1"/>
</dbReference>
<evidence type="ECO:0000256" key="1">
    <source>
        <dbReference type="ARBA" id="ARBA00023157"/>
    </source>
</evidence>
<sequence>SLHLKTEKMFQLKRQAFVLACIIVIGSNHYVAALVGPSFGRPVPTRERATSTTTVATATTTLAPTTTTEAPSVHNHPKFHISEKQLNWFGATVYCQELNWRLIALDSAEITVEFEEFLTKFNLRNRACWTAGNQLTDMKTWHWELGGKPLNYTHWAPHQPDNYKNRQHCIALFAKSLQWDDDFCESAHYFACLKN</sequence>
<comment type="caution">
    <text evidence="3">The sequence shown here is derived from an EMBL/GenBank/DDBJ whole genome shotgun (WGS) entry which is preliminary data.</text>
</comment>
<dbReference type="Proteomes" id="UP000606786">
    <property type="component" value="Unassembled WGS sequence"/>
</dbReference>
<dbReference type="CDD" id="cd00037">
    <property type="entry name" value="CLECT"/>
    <property type="match status" value="1"/>
</dbReference>
<dbReference type="Pfam" id="PF00059">
    <property type="entry name" value="Lectin_C"/>
    <property type="match status" value="1"/>
</dbReference>
<feature type="non-terminal residue" evidence="3">
    <location>
        <position position="195"/>
    </location>
</feature>
<proteinExistence type="predicted"/>
<dbReference type="InterPro" id="IPR016186">
    <property type="entry name" value="C-type_lectin-like/link_sf"/>
</dbReference>
<protein>
    <submittedName>
        <fullName evidence="3">(Mediterranean fruit fly) hypothetical protein</fullName>
    </submittedName>
</protein>
<dbReference type="EMBL" id="CAJHJT010000012">
    <property type="protein sequence ID" value="CAD7000443.1"/>
    <property type="molecule type" value="Genomic_DNA"/>
</dbReference>
<gene>
    <name evidence="3" type="ORF">CCAP1982_LOCUS8920</name>
</gene>
<dbReference type="OrthoDB" id="7773875at2759"/>